<protein>
    <submittedName>
        <fullName evidence="1">Oidioi.mRNA.OKI2018_I69.PAR.g13231.t1.cds</fullName>
    </submittedName>
</protein>
<name>A0ABN7S717_OIKDI</name>
<proteinExistence type="predicted"/>
<dbReference type="Proteomes" id="UP001158576">
    <property type="component" value="Chromosome PAR"/>
</dbReference>
<sequence length="190" mass="22213">MYEDAYDLLNPNKYPPLNHPIDVDEESVQTSYETFTQREIKKTDKKQNHQLGRALTLGLPRVDQRMRDPKEADARWVVLSECHSWDKRKKKSKRAGCQYLMIQTFPSLIEQNSHLPELSNNIKNLQTNEELRYKFHSNTKLRQLLGGRVAPIVKKEVIKIFDALTMVTMKIFREGMAVDFLTFKVAIFSV</sequence>
<gene>
    <name evidence="1" type="ORF">OKIOD_LOCUS4789</name>
</gene>
<evidence type="ECO:0000313" key="1">
    <source>
        <dbReference type="EMBL" id="CAG5091759.1"/>
    </source>
</evidence>
<evidence type="ECO:0000313" key="2">
    <source>
        <dbReference type="Proteomes" id="UP001158576"/>
    </source>
</evidence>
<reference evidence="1 2" key="1">
    <citation type="submission" date="2021-04" db="EMBL/GenBank/DDBJ databases">
        <authorList>
            <person name="Bliznina A."/>
        </authorList>
    </citation>
    <scope>NUCLEOTIDE SEQUENCE [LARGE SCALE GENOMIC DNA]</scope>
</reference>
<organism evidence="1 2">
    <name type="scientific">Oikopleura dioica</name>
    <name type="common">Tunicate</name>
    <dbReference type="NCBI Taxonomy" id="34765"/>
    <lineage>
        <taxon>Eukaryota</taxon>
        <taxon>Metazoa</taxon>
        <taxon>Chordata</taxon>
        <taxon>Tunicata</taxon>
        <taxon>Appendicularia</taxon>
        <taxon>Copelata</taxon>
        <taxon>Oikopleuridae</taxon>
        <taxon>Oikopleura</taxon>
    </lineage>
</organism>
<keyword evidence="2" id="KW-1185">Reference proteome</keyword>
<accession>A0ABN7S717</accession>
<dbReference type="EMBL" id="OU015568">
    <property type="protein sequence ID" value="CAG5091759.1"/>
    <property type="molecule type" value="Genomic_DNA"/>
</dbReference>